<evidence type="ECO:0000313" key="1">
    <source>
        <dbReference type="EMBL" id="KAK3736595.1"/>
    </source>
</evidence>
<protein>
    <submittedName>
        <fullName evidence="1">Uncharacterized protein</fullName>
    </submittedName>
</protein>
<organism evidence="1 2">
    <name type="scientific">Elysia crispata</name>
    <name type="common">lettuce slug</name>
    <dbReference type="NCBI Taxonomy" id="231223"/>
    <lineage>
        <taxon>Eukaryota</taxon>
        <taxon>Metazoa</taxon>
        <taxon>Spiralia</taxon>
        <taxon>Lophotrochozoa</taxon>
        <taxon>Mollusca</taxon>
        <taxon>Gastropoda</taxon>
        <taxon>Heterobranchia</taxon>
        <taxon>Euthyneura</taxon>
        <taxon>Panpulmonata</taxon>
        <taxon>Sacoglossa</taxon>
        <taxon>Placobranchoidea</taxon>
        <taxon>Plakobranchidae</taxon>
        <taxon>Elysia</taxon>
    </lineage>
</organism>
<keyword evidence="2" id="KW-1185">Reference proteome</keyword>
<comment type="caution">
    <text evidence="1">The sequence shown here is derived from an EMBL/GenBank/DDBJ whole genome shotgun (WGS) entry which is preliminary data.</text>
</comment>
<dbReference type="Proteomes" id="UP001283361">
    <property type="component" value="Unassembled WGS sequence"/>
</dbReference>
<dbReference type="EMBL" id="JAWDGP010006701">
    <property type="protein sequence ID" value="KAK3736595.1"/>
    <property type="molecule type" value="Genomic_DNA"/>
</dbReference>
<reference evidence="1" key="1">
    <citation type="journal article" date="2023" name="G3 (Bethesda)">
        <title>A reference genome for the long-term kleptoplast-retaining sea slug Elysia crispata morphotype clarki.</title>
        <authorList>
            <person name="Eastman K.E."/>
            <person name="Pendleton A.L."/>
            <person name="Shaikh M.A."/>
            <person name="Suttiyut T."/>
            <person name="Ogas R."/>
            <person name="Tomko P."/>
            <person name="Gavelis G."/>
            <person name="Widhalm J.R."/>
            <person name="Wisecaver J.H."/>
        </authorList>
    </citation>
    <scope>NUCLEOTIDE SEQUENCE</scope>
    <source>
        <strain evidence="1">ECLA1</strain>
    </source>
</reference>
<accession>A0AAE1CUP0</accession>
<sequence>MKDEKGMFNLTSRSKTKQSTVVASPSVQKYVSISAPVPSSYCGASGRGMAGYSIRHTELGVDLKERLRGRQICIQWFISMEKRKKATSQECEHWSSIASPRLTRQIKLNVDPGESPSPTVDDGQNWATWGQIAGARNGGGWEEGETGRGRWIRPVNLSGGPGRFLVAAFTLHRPSWAGREKIGGSLIHYKYSVVHQN</sequence>
<proteinExistence type="predicted"/>
<dbReference type="AlphaFoldDB" id="A0AAE1CUP0"/>
<name>A0AAE1CUP0_9GAST</name>
<gene>
    <name evidence="1" type="ORF">RRG08_049736</name>
</gene>
<evidence type="ECO:0000313" key="2">
    <source>
        <dbReference type="Proteomes" id="UP001283361"/>
    </source>
</evidence>